<organism evidence="2 4">
    <name type="scientific">Neisseria meningitidis</name>
    <dbReference type="NCBI Taxonomy" id="487"/>
    <lineage>
        <taxon>Bacteria</taxon>
        <taxon>Pseudomonadati</taxon>
        <taxon>Pseudomonadota</taxon>
        <taxon>Betaproteobacteria</taxon>
        <taxon>Neisseriales</taxon>
        <taxon>Neisseriaceae</taxon>
        <taxon>Neisseria</taxon>
    </lineage>
</organism>
<evidence type="ECO:0000313" key="2">
    <source>
        <dbReference type="EMBL" id="CWU37002.1"/>
    </source>
</evidence>
<dbReference type="Proteomes" id="UP000069876">
    <property type="component" value="Unassembled WGS sequence"/>
</dbReference>
<evidence type="ECO:0000313" key="6">
    <source>
        <dbReference type="Proteomes" id="UP000217930"/>
    </source>
</evidence>
<dbReference type="Proteomes" id="UP000092966">
    <property type="component" value="Chromosome"/>
</dbReference>
<dbReference type="RefSeq" id="WP_002239493.1">
    <property type="nucleotide sequence ID" value="NZ_CFHX01000007.1"/>
</dbReference>
<evidence type="ECO:0000313" key="5">
    <source>
        <dbReference type="Proteomes" id="UP000092966"/>
    </source>
</evidence>
<evidence type="ECO:0000313" key="4">
    <source>
        <dbReference type="Proteomes" id="UP000069876"/>
    </source>
</evidence>
<sequence>MNEGEVVLTPEQIQTLRGYAFRGDTYGGWRYLANLGDRYADDAAAIVGKDANLNGLNLWMKKGVENLWDDTVGKKTRLMCISVFWIVVFNL</sequence>
<reference evidence="1 5" key="1">
    <citation type="submission" date="2015-07" db="EMBL/GenBank/DDBJ databases">
        <title>Comparative genome sequencing reveals within-host evolution of Neisseria meningitidis during.</title>
        <authorList>
            <person name="Klughammer J."/>
            <person name="Dittrich M."/>
            <person name="Mueller T."/>
            <person name="Blom J."/>
            <person name="Goesmann A."/>
            <person name="Vogel U."/>
            <person name="Frosch M."/>
            <person name="Bock C."/>
            <person name="Schoen C."/>
        </authorList>
    </citation>
    <scope>NUCLEOTIDE SEQUENCE [LARGE SCALE GENOMIC DNA]</scope>
    <source>
        <strain evidence="1 5">DE8555</strain>
    </source>
</reference>
<gene>
    <name evidence="2" type="primary">frpC</name>
    <name evidence="3" type="ORF">CNQ34_01820</name>
    <name evidence="1" type="ORF">DE8555_1828</name>
    <name evidence="2" type="ORF">ERS514851_02021</name>
</gene>
<evidence type="ECO:0000313" key="1">
    <source>
        <dbReference type="EMBL" id="ANW92363.1"/>
    </source>
</evidence>
<dbReference type="EMBL" id="NTLY01000001">
    <property type="protein sequence ID" value="PBJ89056.1"/>
    <property type="molecule type" value="Genomic_DNA"/>
</dbReference>
<proteinExistence type="predicted"/>
<dbReference type="Proteomes" id="UP000217930">
    <property type="component" value="Unassembled WGS sequence"/>
</dbReference>
<dbReference type="AlphaFoldDB" id="A0A121VIY7"/>
<reference evidence="2 4" key="2">
    <citation type="submission" date="2016-02" db="EMBL/GenBank/DDBJ databases">
        <authorList>
            <consortium name="Pathogen Informatics"/>
        </authorList>
    </citation>
    <scope>NUCLEOTIDE SEQUENCE [LARGE SCALE GENOMIC DNA]</scope>
    <source>
        <strain evidence="2 4">2842STDY5881531</strain>
    </source>
</reference>
<evidence type="ECO:0000313" key="3">
    <source>
        <dbReference type="EMBL" id="PBJ89056.1"/>
    </source>
</evidence>
<protein>
    <submittedName>
        <fullName evidence="2">Iron-regulated protein FrpC</fullName>
    </submittedName>
</protein>
<reference evidence="3 6" key="3">
    <citation type="journal article" date="2017" name="Clin. Infect. Dis.">
        <title>Increased Risk for Meningococcal Disease among Men who have Sex with Men in the United States, 2012-2015.</title>
        <authorList>
            <person name="Folaranmi T.A."/>
            <person name="Kretz C.B."/>
            <person name="Kamiya H."/>
            <person name="MacNeil J.R."/>
            <person name="Whaley M.J."/>
            <person name="Blain A."/>
            <person name="Antwi M."/>
            <person name="Dorsinville M."/>
            <person name="Pacilli M."/>
            <person name="Smith S."/>
            <person name="Civen R."/>
            <person name="Ngo V."/>
            <person name="Winter K."/>
            <person name="Harriman K."/>
            <person name="Wang X."/>
            <person name="Bowen V.B."/>
            <person name="Patel M."/>
            <person name="Martin S."/>
            <person name="Misegades L."/>
            <person name="Meyer S.A."/>
        </authorList>
    </citation>
    <scope>NUCLEOTIDE SEQUENCE [LARGE SCALE GENOMIC DNA]</scope>
    <source>
        <strain evidence="3 6">M26503</strain>
    </source>
</reference>
<accession>A0A121VIY7</accession>
<name>A0A121VIY7_NEIME</name>
<dbReference type="EMBL" id="CP012393">
    <property type="protein sequence ID" value="ANW92363.1"/>
    <property type="molecule type" value="Genomic_DNA"/>
</dbReference>
<dbReference type="EMBL" id="FFEF01000046">
    <property type="protein sequence ID" value="CWU37002.1"/>
    <property type="molecule type" value="Genomic_DNA"/>
</dbReference>
<reference evidence="3" key="4">
    <citation type="submission" date="2017-09" db="EMBL/GenBank/DDBJ databases">
        <authorList>
            <person name="Kretz C."/>
            <person name="Retchless A."/>
            <person name="Wang X."/>
        </authorList>
    </citation>
    <scope>NUCLEOTIDE SEQUENCE</scope>
    <source>
        <strain evidence="3">M26503</strain>
    </source>
</reference>